<dbReference type="KEGG" id="psuu:Psuf_013150"/>
<accession>A0A6F8YD24</accession>
<organism evidence="1 2">
    <name type="scientific">Phytohabitans suffuscus</name>
    <dbReference type="NCBI Taxonomy" id="624315"/>
    <lineage>
        <taxon>Bacteria</taxon>
        <taxon>Bacillati</taxon>
        <taxon>Actinomycetota</taxon>
        <taxon>Actinomycetes</taxon>
        <taxon>Micromonosporales</taxon>
        <taxon>Micromonosporaceae</taxon>
    </lineage>
</organism>
<dbReference type="EMBL" id="AP022871">
    <property type="protein sequence ID" value="BCB84002.1"/>
    <property type="molecule type" value="Genomic_DNA"/>
</dbReference>
<sequence length="56" mass="6016">MGLGLERSAQVGSLVAALVLETVGPQEYEIKADAFLKRLGNAYGDEAVDEVRQHLS</sequence>
<dbReference type="Proteomes" id="UP000503011">
    <property type="component" value="Chromosome"/>
</dbReference>
<reference evidence="1 2" key="1">
    <citation type="submission" date="2020-03" db="EMBL/GenBank/DDBJ databases">
        <title>Whole genome shotgun sequence of Phytohabitans suffuscus NBRC 105367.</title>
        <authorList>
            <person name="Komaki H."/>
            <person name="Tamura T."/>
        </authorList>
    </citation>
    <scope>NUCLEOTIDE SEQUENCE [LARGE SCALE GENOMIC DNA]</scope>
    <source>
        <strain evidence="1 2">NBRC 105367</strain>
    </source>
</reference>
<gene>
    <name evidence="1" type="ORF">Psuf_013150</name>
</gene>
<reference evidence="1 2" key="2">
    <citation type="submission" date="2020-03" db="EMBL/GenBank/DDBJ databases">
        <authorList>
            <person name="Ichikawa N."/>
            <person name="Kimura A."/>
            <person name="Kitahashi Y."/>
            <person name="Uohara A."/>
        </authorList>
    </citation>
    <scope>NUCLEOTIDE SEQUENCE [LARGE SCALE GENOMIC DNA]</scope>
    <source>
        <strain evidence="1 2">NBRC 105367</strain>
    </source>
</reference>
<name>A0A6F8YD24_9ACTN</name>
<dbReference type="AlphaFoldDB" id="A0A6F8YD24"/>
<protein>
    <submittedName>
        <fullName evidence="1">Uncharacterized protein</fullName>
    </submittedName>
</protein>
<proteinExistence type="predicted"/>
<keyword evidence="2" id="KW-1185">Reference proteome</keyword>
<evidence type="ECO:0000313" key="2">
    <source>
        <dbReference type="Proteomes" id="UP000503011"/>
    </source>
</evidence>
<evidence type="ECO:0000313" key="1">
    <source>
        <dbReference type="EMBL" id="BCB84002.1"/>
    </source>
</evidence>